<evidence type="ECO:0000313" key="1">
    <source>
        <dbReference type="EMBL" id="SZX62891.1"/>
    </source>
</evidence>
<gene>
    <name evidence="2" type="ORF">BQ4739_LOCUS16945</name>
    <name evidence="1" type="ORF">BQ4739_LOCUS3468</name>
</gene>
<reference evidence="1 3" key="1">
    <citation type="submission" date="2016-10" db="EMBL/GenBank/DDBJ databases">
        <authorList>
            <person name="Cai Z."/>
        </authorList>
    </citation>
    <scope>NUCLEOTIDE SEQUENCE [LARGE SCALE GENOMIC DNA]</scope>
</reference>
<dbReference type="Proteomes" id="UP000256970">
    <property type="component" value="Unassembled WGS sequence"/>
</dbReference>
<sequence>MVGFFAKWTFREPILMWTFYWTTAGLTLPFAVRALIESSREPEVKNPPTVKEMIQAIKAQHTEQQQ</sequence>
<dbReference type="AlphaFoldDB" id="A0A383VCJ2"/>
<keyword evidence="3" id="KW-1185">Reference proteome</keyword>
<protein>
    <recommendedName>
        <fullName evidence="4">HVA22-like protein</fullName>
    </recommendedName>
</protein>
<dbReference type="EMBL" id="FNXT01001260">
    <property type="protein sequence ID" value="SZX76564.1"/>
    <property type="molecule type" value="Genomic_DNA"/>
</dbReference>
<dbReference type="EMBL" id="FNXT01000269">
    <property type="protein sequence ID" value="SZX62891.1"/>
    <property type="molecule type" value="Genomic_DNA"/>
</dbReference>
<proteinExistence type="predicted"/>
<evidence type="ECO:0008006" key="4">
    <source>
        <dbReference type="Google" id="ProtNLM"/>
    </source>
</evidence>
<name>A0A383VCJ2_TETOB</name>
<organism evidence="1 3">
    <name type="scientific">Tetradesmus obliquus</name>
    <name type="common">Green alga</name>
    <name type="synonym">Acutodesmus obliquus</name>
    <dbReference type="NCBI Taxonomy" id="3088"/>
    <lineage>
        <taxon>Eukaryota</taxon>
        <taxon>Viridiplantae</taxon>
        <taxon>Chlorophyta</taxon>
        <taxon>core chlorophytes</taxon>
        <taxon>Chlorophyceae</taxon>
        <taxon>CS clade</taxon>
        <taxon>Sphaeropleales</taxon>
        <taxon>Scenedesmaceae</taxon>
        <taxon>Tetradesmus</taxon>
    </lineage>
</organism>
<evidence type="ECO:0000313" key="3">
    <source>
        <dbReference type="Proteomes" id="UP000256970"/>
    </source>
</evidence>
<evidence type="ECO:0000313" key="2">
    <source>
        <dbReference type="EMBL" id="SZX76564.1"/>
    </source>
</evidence>
<dbReference type="OrthoDB" id="527960at2759"/>
<accession>A0A383VCJ2</accession>